<accession>A0A1L7UMM1</accession>
<gene>
    <name evidence="1" type="ORF">FMAN_16261</name>
</gene>
<dbReference type="EMBL" id="FCQH01000023">
    <property type="protein sequence ID" value="CVL08506.1"/>
    <property type="molecule type" value="Genomic_DNA"/>
</dbReference>
<proteinExistence type="predicted"/>
<organism evidence="1 2">
    <name type="scientific">Fusarium mangiferae</name>
    <name type="common">Mango malformation disease fungus</name>
    <dbReference type="NCBI Taxonomy" id="192010"/>
    <lineage>
        <taxon>Eukaryota</taxon>
        <taxon>Fungi</taxon>
        <taxon>Dikarya</taxon>
        <taxon>Ascomycota</taxon>
        <taxon>Pezizomycotina</taxon>
        <taxon>Sordariomycetes</taxon>
        <taxon>Hypocreomycetidae</taxon>
        <taxon>Hypocreales</taxon>
        <taxon>Nectriaceae</taxon>
        <taxon>Fusarium</taxon>
        <taxon>Fusarium fujikuroi species complex</taxon>
    </lineage>
</organism>
<evidence type="ECO:0000313" key="1">
    <source>
        <dbReference type="EMBL" id="CVL08506.1"/>
    </source>
</evidence>
<dbReference type="GeneID" id="65095051"/>
<comment type="caution">
    <text evidence="1">The sequence shown here is derived from an EMBL/GenBank/DDBJ whole genome shotgun (WGS) entry which is preliminary data.</text>
</comment>
<name>A0A1L7UMM1_FUSMA</name>
<reference evidence="2" key="1">
    <citation type="journal article" date="2016" name="Genome Biol. Evol.">
        <title>Comparative 'omics' of the Fusarium fujikuroi species complex highlights differences in genetic potential and metabolite synthesis.</title>
        <authorList>
            <person name="Niehaus E.-M."/>
            <person name="Muensterkoetter M."/>
            <person name="Proctor R.H."/>
            <person name="Brown D.W."/>
            <person name="Sharon A."/>
            <person name="Idan Y."/>
            <person name="Oren-Young L."/>
            <person name="Sieber C.M."/>
            <person name="Novak O."/>
            <person name="Pencik A."/>
            <person name="Tarkowska D."/>
            <person name="Hromadova K."/>
            <person name="Freeman S."/>
            <person name="Maymon M."/>
            <person name="Elazar M."/>
            <person name="Youssef S.A."/>
            <person name="El-Shabrawy E.S.M."/>
            <person name="Shalaby A.B.A."/>
            <person name="Houterman P."/>
            <person name="Brock N.L."/>
            <person name="Burkhardt I."/>
            <person name="Tsavkelova E.A."/>
            <person name="Dickschat J.S."/>
            <person name="Galuszka P."/>
            <person name="Gueldener U."/>
            <person name="Tudzynski B."/>
        </authorList>
    </citation>
    <scope>NUCLEOTIDE SEQUENCE [LARGE SCALE GENOMIC DNA]</scope>
    <source>
        <strain evidence="2">MRC7560</strain>
    </source>
</reference>
<protein>
    <submittedName>
        <fullName evidence="1">Uncharacterized protein</fullName>
    </submittedName>
</protein>
<keyword evidence="2" id="KW-1185">Reference proteome</keyword>
<dbReference type="RefSeq" id="XP_041691122.1">
    <property type="nucleotide sequence ID" value="XM_041825775.1"/>
</dbReference>
<dbReference type="VEuPathDB" id="FungiDB:FMAN_16261"/>
<dbReference type="Proteomes" id="UP000184255">
    <property type="component" value="Unassembled WGS sequence"/>
</dbReference>
<sequence>MAHKTSPNSDILFEKGNYHAVENSIVLVYGLHDVTPQDVQRACDIAIETYATKILNWPNGRLDKPEIFKVEKLDQELKDLDDCIERFASHLYGVFEASPPKDLLIYPHTFVVMDENCFRADATATLVVAHKPEDEWRVQQCSVPVEVELGLAVESLRLGDVTETDMLDQFTN</sequence>
<dbReference type="AlphaFoldDB" id="A0A1L7UMM1"/>
<evidence type="ECO:0000313" key="2">
    <source>
        <dbReference type="Proteomes" id="UP000184255"/>
    </source>
</evidence>